<feature type="transmembrane region" description="Helical" evidence="7">
    <location>
        <begin position="108"/>
        <end position="127"/>
    </location>
</feature>
<dbReference type="RefSeq" id="WP_169589107.1">
    <property type="nucleotide sequence ID" value="NZ_VCQU01000005.1"/>
</dbReference>
<comment type="caution">
    <text evidence="9">The sequence shown here is derived from an EMBL/GenBank/DDBJ whole genome shotgun (WGS) entry which is preliminary data.</text>
</comment>
<keyword evidence="6 7" id="KW-0472">Membrane</keyword>
<reference evidence="9 10" key="2">
    <citation type="submission" date="2020-06" db="EMBL/GenBank/DDBJ databases">
        <title>Antribacter stalactiti gen. nov., sp. nov., a new member of the family Nacardiaceae isolated from a cave.</title>
        <authorList>
            <person name="Kim I.S."/>
        </authorList>
    </citation>
    <scope>NUCLEOTIDE SEQUENCE [LARGE SCALE GENOMIC DNA]</scope>
    <source>
        <strain evidence="9 10">YC2-7</strain>
    </source>
</reference>
<dbReference type="InterPro" id="IPR049177">
    <property type="entry name" value="MgtC_SapB_SrpB_YhiD_N"/>
</dbReference>
<dbReference type="InterPro" id="IPR003416">
    <property type="entry name" value="MgtC/SapB/SrpB/YhiD_fam"/>
</dbReference>
<evidence type="ECO:0000256" key="3">
    <source>
        <dbReference type="ARBA" id="ARBA00022475"/>
    </source>
</evidence>
<evidence type="ECO:0000259" key="8">
    <source>
        <dbReference type="Pfam" id="PF02308"/>
    </source>
</evidence>
<gene>
    <name evidence="9" type="ORF">FGL95_16125</name>
</gene>
<evidence type="ECO:0000313" key="9">
    <source>
        <dbReference type="EMBL" id="NMN96568.1"/>
    </source>
</evidence>
<dbReference type="PANTHER" id="PTHR33778:SF1">
    <property type="entry name" value="MAGNESIUM TRANSPORTER YHID-RELATED"/>
    <property type="match status" value="1"/>
</dbReference>
<organism evidence="9 10">
    <name type="scientific">Antrihabitans stalactiti</name>
    <dbReference type="NCBI Taxonomy" id="2584121"/>
    <lineage>
        <taxon>Bacteria</taxon>
        <taxon>Bacillati</taxon>
        <taxon>Actinomycetota</taxon>
        <taxon>Actinomycetes</taxon>
        <taxon>Mycobacteriales</taxon>
        <taxon>Nocardiaceae</taxon>
        <taxon>Antrihabitans</taxon>
    </lineage>
</organism>
<evidence type="ECO:0000256" key="6">
    <source>
        <dbReference type="ARBA" id="ARBA00023136"/>
    </source>
</evidence>
<evidence type="ECO:0000256" key="7">
    <source>
        <dbReference type="SAM" id="Phobius"/>
    </source>
</evidence>
<name>A0A848KFX7_9NOCA</name>
<keyword evidence="3" id="KW-1003">Cell membrane</keyword>
<reference evidence="9 10" key="1">
    <citation type="submission" date="2019-05" db="EMBL/GenBank/DDBJ databases">
        <authorList>
            <person name="Lee S.D."/>
        </authorList>
    </citation>
    <scope>NUCLEOTIDE SEQUENCE [LARGE SCALE GENOMIC DNA]</scope>
    <source>
        <strain evidence="9 10">YC2-7</strain>
    </source>
</reference>
<sequence length="249" mass="26062">MAAFGEPTGQGWTQVVELTAAFGLSALIGFERELKQKSAGIRTYTVVGFASALWMLVSKYGFTDVLKDGTVIVDPSRVAAQIVAGVGFIGGGIIFIKRDSVRGLTTAAGIFLTAAIGACAGAGLVLLATVATAGYFVAVLLLPPVGQFAKRFVELPRPPLRVHFLDDQGMLHKVIEKVTAAGFDVKDISIIHHDALGAGVEQADPRKRPFVEAHLYLDGTGDIHAVVSELSELDGVLSASTVGDASESL</sequence>
<proteinExistence type="inferred from homology"/>
<keyword evidence="5 7" id="KW-1133">Transmembrane helix</keyword>
<dbReference type="PANTHER" id="PTHR33778">
    <property type="entry name" value="PROTEIN MGTC"/>
    <property type="match status" value="1"/>
</dbReference>
<dbReference type="EMBL" id="VCQU01000005">
    <property type="protein sequence ID" value="NMN96568.1"/>
    <property type="molecule type" value="Genomic_DNA"/>
</dbReference>
<protein>
    <submittedName>
        <fullName evidence="9">MgtC/SapB family protein</fullName>
    </submittedName>
</protein>
<dbReference type="PRINTS" id="PR01837">
    <property type="entry name" value="MGTCSAPBPROT"/>
</dbReference>
<comment type="similarity">
    <text evidence="2">Belongs to the MgtC/SapB family.</text>
</comment>
<evidence type="ECO:0000256" key="4">
    <source>
        <dbReference type="ARBA" id="ARBA00022692"/>
    </source>
</evidence>
<dbReference type="Proteomes" id="UP000535543">
    <property type="component" value="Unassembled WGS sequence"/>
</dbReference>
<evidence type="ECO:0000256" key="5">
    <source>
        <dbReference type="ARBA" id="ARBA00022989"/>
    </source>
</evidence>
<feature type="transmembrane region" description="Helical" evidence="7">
    <location>
        <begin position="12"/>
        <end position="29"/>
    </location>
</feature>
<keyword evidence="10" id="KW-1185">Reference proteome</keyword>
<dbReference type="Pfam" id="PF02308">
    <property type="entry name" value="MgtC"/>
    <property type="match status" value="1"/>
</dbReference>
<evidence type="ECO:0000256" key="1">
    <source>
        <dbReference type="ARBA" id="ARBA00004651"/>
    </source>
</evidence>
<evidence type="ECO:0000256" key="2">
    <source>
        <dbReference type="ARBA" id="ARBA00009298"/>
    </source>
</evidence>
<feature type="transmembrane region" description="Helical" evidence="7">
    <location>
        <begin position="78"/>
        <end position="96"/>
    </location>
</feature>
<dbReference type="AlphaFoldDB" id="A0A848KFX7"/>
<comment type="subcellular location">
    <subcellularLocation>
        <location evidence="1">Cell membrane</location>
        <topology evidence="1">Multi-pass membrane protein</topology>
    </subcellularLocation>
</comment>
<keyword evidence="4 7" id="KW-0812">Transmembrane</keyword>
<dbReference type="GO" id="GO:0005886">
    <property type="term" value="C:plasma membrane"/>
    <property type="evidence" value="ECO:0007669"/>
    <property type="project" value="UniProtKB-SubCell"/>
</dbReference>
<feature type="transmembrane region" description="Helical" evidence="7">
    <location>
        <begin position="41"/>
        <end position="58"/>
    </location>
</feature>
<accession>A0A848KFX7</accession>
<feature type="domain" description="MgtC/SapB/SrpB/YhiD N-terminal" evidence="8">
    <location>
        <begin position="18"/>
        <end position="146"/>
    </location>
</feature>
<evidence type="ECO:0000313" key="10">
    <source>
        <dbReference type="Proteomes" id="UP000535543"/>
    </source>
</evidence>